<dbReference type="PANTHER" id="PTHR24422">
    <property type="entry name" value="CHEMOTAXIS PROTEIN METHYLTRANSFERASE"/>
    <property type="match status" value="1"/>
</dbReference>
<dbReference type="InterPro" id="IPR000700">
    <property type="entry name" value="PAS-assoc_C"/>
</dbReference>
<evidence type="ECO:0000313" key="6">
    <source>
        <dbReference type="Proteomes" id="UP000248090"/>
    </source>
</evidence>
<gene>
    <name evidence="5" type="ORF">WH50_19320</name>
</gene>
<protein>
    <submittedName>
        <fullName evidence="5">Chemotaxis protein</fullName>
    </submittedName>
</protein>
<dbReference type="Gene3D" id="1.10.287.950">
    <property type="entry name" value="Methyl-accepting chemotaxis protein"/>
    <property type="match status" value="1"/>
</dbReference>
<dbReference type="RefSeq" id="WP_110188959.1">
    <property type="nucleotide sequence ID" value="NZ_CP177354.1"/>
</dbReference>
<dbReference type="InterPro" id="IPR004090">
    <property type="entry name" value="Chemotax_Me-accpt_rcpt"/>
</dbReference>
<evidence type="ECO:0000256" key="1">
    <source>
        <dbReference type="ARBA" id="ARBA00023224"/>
    </source>
</evidence>
<dbReference type="InterPro" id="IPR035965">
    <property type="entry name" value="PAS-like_dom_sf"/>
</dbReference>
<dbReference type="Pfam" id="PF08448">
    <property type="entry name" value="PAS_4"/>
    <property type="match status" value="1"/>
</dbReference>
<dbReference type="Pfam" id="PF08447">
    <property type="entry name" value="PAS_3"/>
    <property type="match status" value="1"/>
</dbReference>
<dbReference type="InterPro" id="IPR013655">
    <property type="entry name" value="PAS_fold_3"/>
</dbReference>
<dbReference type="SMART" id="SM00283">
    <property type="entry name" value="MA"/>
    <property type="match status" value="1"/>
</dbReference>
<organism evidence="5 6">
    <name type="scientific">Pokkaliibacter plantistimulans</name>
    <dbReference type="NCBI Taxonomy" id="1635171"/>
    <lineage>
        <taxon>Bacteria</taxon>
        <taxon>Pseudomonadati</taxon>
        <taxon>Pseudomonadota</taxon>
        <taxon>Gammaproteobacteria</taxon>
        <taxon>Oceanospirillales</taxon>
        <taxon>Balneatrichaceae</taxon>
        <taxon>Pokkaliibacter</taxon>
    </lineage>
</organism>
<dbReference type="Proteomes" id="UP000248090">
    <property type="component" value="Unassembled WGS sequence"/>
</dbReference>
<dbReference type="InterPro" id="IPR000014">
    <property type="entry name" value="PAS"/>
</dbReference>
<evidence type="ECO:0000259" key="3">
    <source>
        <dbReference type="PROSITE" id="PS50111"/>
    </source>
</evidence>
<evidence type="ECO:0000256" key="2">
    <source>
        <dbReference type="PROSITE-ProRule" id="PRU00284"/>
    </source>
</evidence>
<dbReference type="SMART" id="SM00091">
    <property type="entry name" value="PAS"/>
    <property type="match status" value="2"/>
</dbReference>
<dbReference type="InterPro" id="IPR004089">
    <property type="entry name" value="MCPsignal_dom"/>
</dbReference>
<comment type="caution">
    <text evidence="5">The sequence shown here is derived from an EMBL/GenBank/DDBJ whole genome shotgun (WGS) entry which is preliminary data.</text>
</comment>
<feature type="domain" description="Methyl-accepting transducer" evidence="3">
    <location>
        <begin position="250"/>
        <end position="433"/>
    </location>
</feature>
<dbReference type="PROSITE" id="PS50113">
    <property type="entry name" value="PAC"/>
    <property type="match status" value="2"/>
</dbReference>
<reference evidence="5 6" key="1">
    <citation type="submission" date="2015-03" db="EMBL/GenBank/DDBJ databases">
        <authorList>
            <person name="Krishnan R."/>
            <person name="Midha S."/>
            <person name="Patil P.B."/>
            <person name="Rameshkumar N."/>
        </authorList>
    </citation>
    <scope>NUCLEOTIDE SEQUENCE [LARGE SCALE GENOMIC DNA]</scope>
    <source>
        <strain evidence="5 6">L1E11</strain>
    </source>
</reference>
<dbReference type="EMBL" id="LAPT01000101">
    <property type="protein sequence ID" value="PXF29693.1"/>
    <property type="molecule type" value="Genomic_DNA"/>
</dbReference>
<dbReference type="SMART" id="SM00086">
    <property type="entry name" value="PAC"/>
    <property type="match status" value="2"/>
</dbReference>
<dbReference type="InterPro" id="IPR001610">
    <property type="entry name" value="PAC"/>
</dbReference>
<dbReference type="CDD" id="cd00130">
    <property type="entry name" value="PAS"/>
    <property type="match status" value="2"/>
</dbReference>
<keyword evidence="6" id="KW-1185">Reference proteome</keyword>
<evidence type="ECO:0000313" key="5">
    <source>
        <dbReference type="EMBL" id="PXF29693.1"/>
    </source>
</evidence>
<dbReference type="PANTHER" id="PTHR24422:SF10">
    <property type="entry name" value="CHEMOTAXIS PROTEIN METHYLTRANSFERASE 2"/>
    <property type="match status" value="1"/>
</dbReference>
<accession>A0ABX5LW15</accession>
<keyword evidence="1 2" id="KW-0807">Transducer</keyword>
<sequence length="433" mass="47999">MFGSSKLKEEMSALRTTLTGKQQVIDAINDNVALIEFTPEGHIISANELFLQAMGYSLSEITGKHHAIFCEGDYAKSAEYREFWQDLKRGKSHEGTFVRLTKSGQAIWLQANYFPIKGDNGTVTKVVKFASDVTVKAKELFQQRAIYESINRSMAIIEFEPDGTIITANNNFLATMGYSLKQIQGQHHRMFCEDSFYRDNPSFWKELANGRLKSGQFMRINAQHRPVWLEATYNPILSGQGKVLRVIKFATNITEQVEKSQQARAAAELANVTALQTNQVARDGRQRMQSSMNMVGMIGDKIRHTDDIIARLNEQARGIANIVSTISAVADQTNLLALNAAIEAARAGESGRGFAVVADEVRKLAGRTSAATTEINSVVQGNLQISQQVSDAVNEIGTFSEQNRSEIESLMALMEEMEEGAQKVLDAVSHIDH</sequence>
<dbReference type="InterPro" id="IPR013656">
    <property type="entry name" value="PAS_4"/>
</dbReference>
<evidence type="ECO:0000259" key="4">
    <source>
        <dbReference type="PROSITE" id="PS50113"/>
    </source>
</evidence>
<dbReference type="Pfam" id="PF00015">
    <property type="entry name" value="MCPsignal"/>
    <property type="match status" value="1"/>
</dbReference>
<dbReference type="PRINTS" id="PR00260">
    <property type="entry name" value="CHEMTRNSDUCR"/>
</dbReference>
<dbReference type="PROSITE" id="PS50111">
    <property type="entry name" value="CHEMOTAXIS_TRANSDUC_2"/>
    <property type="match status" value="1"/>
</dbReference>
<dbReference type="SUPFAM" id="SSF55785">
    <property type="entry name" value="PYP-like sensor domain (PAS domain)"/>
    <property type="match status" value="2"/>
</dbReference>
<dbReference type="InterPro" id="IPR050903">
    <property type="entry name" value="Bact_Chemotaxis_MeTrfase"/>
</dbReference>
<feature type="domain" description="PAC" evidence="4">
    <location>
        <begin position="91"/>
        <end position="145"/>
    </location>
</feature>
<proteinExistence type="predicted"/>
<dbReference type="NCBIfam" id="TIGR00229">
    <property type="entry name" value="sensory_box"/>
    <property type="match status" value="2"/>
</dbReference>
<name>A0ABX5LW15_9GAMM</name>
<feature type="domain" description="PAC" evidence="4">
    <location>
        <begin position="213"/>
        <end position="265"/>
    </location>
</feature>
<dbReference type="Gene3D" id="3.30.450.20">
    <property type="entry name" value="PAS domain"/>
    <property type="match status" value="2"/>
</dbReference>
<dbReference type="SUPFAM" id="SSF58104">
    <property type="entry name" value="Methyl-accepting chemotaxis protein (MCP) signaling domain"/>
    <property type="match status" value="1"/>
</dbReference>